<dbReference type="EMBL" id="MT663543">
    <property type="protein sequence ID" value="QOI90627.1"/>
    <property type="molecule type" value="Genomic_DNA"/>
</dbReference>
<accession>A0A7M3UPE2</accession>
<proteinExistence type="predicted"/>
<gene>
    <name evidence="1" type="ORF">HWQ62_00496</name>
</gene>
<sequence>MFLRVIKCQTVFVRCYASSVKDNIYKSLKTNCVRKRFGDEIRGYHMINKSPVKEAVWENINGNVVEPFLQVTDRANGNHLSGKDMCFDDWNISNKTAKVVNDKVRLSSYRLTGVCNMNDHGDRDSICTEIDRRDDSFDYYSILLRNEISLTSIEYCWYLIPRDCHIFDTGRYVWEKKRGRNKKIVGWKSRYMDITFSMSSQLWFRFHVSEIINYLVAKTSVELTTKTISYSDIYKIKALKDLTES</sequence>
<organismHost>
    <name type="scientific">Pyramimonas plurioculata</name>
    <dbReference type="NCBI Taxonomy" id="36893"/>
</organismHost>
<reference evidence="1" key="1">
    <citation type="submission" date="2020-06" db="EMBL/GenBank/DDBJ databases">
        <title>Lateral gene transfer of anion-conducting channel rhodopsins between green algae and giant viruses.</title>
        <authorList>
            <person name="Rozenberg A."/>
            <person name="Oppermann J."/>
            <person name="Wietek J."/>
            <person name="Fernandez Lahore R.G."/>
            <person name="Sandaa R.-A."/>
            <person name="Bratbak G."/>
            <person name="Hegemann P."/>
            <person name="Beja O."/>
        </authorList>
    </citation>
    <scope>NUCLEOTIDE SEQUENCE</scope>
    <source>
        <strain evidence="1">01B</strain>
    </source>
</reference>
<organism evidence="1">
    <name type="scientific">Pyramimonas orientalis virus</name>
    <name type="common">PoV01</name>
    <dbReference type="NCBI Taxonomy" id="455367"/>
    <lineage>
        <taxon>Viruses</taxon>
        <taxon>Varidnaviria</taxon>
        <taxon>Bamfordvirae</taxon>
        <taxon>Nucleocytoviricota</taxon>
        <taxon>Megaviricetes</taxon>
        <taxon>Imitervirales</taxon>
        <taxon>Allomimiviridae</taxon>
        <taxon>Heliosvirus</taxon>
        <taxon>Heliosvirus raunefjordenense</taxon>
    </lineage>
</organism>
<evidence type="ECO:0000313" key="1">
    <source>
        <dbReference type="EMBL" id="QOI90627.1"/>
    </source>
</evidence>
<protein>
    <submittedName>
        <fullName evidence="1">Uncharacterized protein</fullName>
    </submittedName>
</protein>
<name>A0A7M3UPE2_POV01</name>